<keyword evidence="2" id="KW-1133">Transmembrane helix</keyword>
<name>A0A8H6XPK0_9AGAR</name>
<feature type="transmembrane region" description="Helical" evidence="2">
    <location>
        <begin position="574"/>
        <end position="595"/>
    </location>
</feature>
<evidence type="ECO:0000313" key="3">
    <source>
        <dbReference type="EMBL" id="KAF7344030.1"/>
    </source>
</evidence>
<protein>
    <submittedName>
        <fullName evidence="3">Uncharacterized protein</fullName>
    </submittedName>
</protein>
<feature type="transmembrane region" description="Helical" evidence="2">
    <location>
        <begin position="105"/>
        <end position="132"/>
    </location>
</feature>
<comment type="caution">
    <text evidence="3">The sequence shown here is derived from an EMBL/GenBank/DDBJ whole genome shotgun (WGS) entry which is preliminary data.</text>
</comment>
<feature type="transmembrane region" description="Helical" evidence="2">
    <location>
        <begin position="247"/>
        <end position="268"/>
    </location>
</feature>
<proteinExistence type="predicted"/>
<keyword evidence="4" id="KW-1185">Reference proteome</keyword>
<feature type="transmembrane region" description="Helical" evidence="2">
    <location>
        <begin position="464"/>
        <end position="488"/>
    </location>
</feature>
<feature type="region of interest" description="Disordered" evidence="1">
    <location>
        <begin position="314"/>
        <end position="335"/>
    </location>
</feature>
<dbReference type="EMBL" id="JACAZI010000015">
    <property type="protein sequence ID" value="KAF7344030.1"/>
    <property type="molecule type" value="Genomic_DNA"/>
</dbReference>
<keyword evidence="2" id="KW-0812">Transmembrane</keyword>
<evidence type="ECO:0000256" key="1">
    <source>
        <dbReference type="SAM" id="MobiDB-lite"/>
    </source>
</evidence>
<sequence length="599" mass="65241">MGISLSTQWVPSWQTACAQKFNCTSDGLVNINGGPLQSLVCPADGSIPTEVWGITAKACNQQCGPGALRQSVDFSASAITLTTWLLPWIALIAQLPFEAHGWMNILSGCLAVGSPALATYSLTLTALNRWYISRQFQKLKDMARNLKDARPEYGYMVERVDSAAFILQEVQQCPMRANQRDGALASLIVFGDPGLQDFWRFAAKDLKNTRRGFTYSFLAQVIMAFLAYLVSFIAAVHDSLGSPDVGLQFASSTVWSWMFPIVFGYIRVGSQAEAGCIKEALTDHKIIPQPEATGGGYLHQAGLCPSAELHFPLNSGDQDDSHDKQTATVSRKPQSARPSLTWLGFDVRGDEKREGPIFNYSRIFTWFAFAEHVRGGFEKSIQSLQKAGAEIPSTSEEATIICGFTQQKDLTAYTAWQELPAPAIQNILAAAFVALVVQWGTTGAAIFVAYSTPAVGLGCRSGSYLIYGVAATISWLLLVISSIASHAFMQRLEEDPHREDIATKILGGLAVGTRLTGKAIAICNASWLIASSVMEDIGTFQTCWCQTDAFQYHDNGWTPVFKSASDMRSAAQGIWLGGFLWSIAVCLFAAAIFTYDPRS</sequence>
<dbReference type="OrthoDB" id="3002343at2759"/>
<gene>
    <name evidence="3" type="ORF">MVEN_01692500</name>
</gene>
<feature type="transmembrane region" description="Helical" evidence="2">
    <location>
        <begin position="427"/>
        <end position="452"/>
    </location>
</feature>
<dbReference type="AlphaFoldDB" id="A0A8H6XPK0"/>
<evidence type="ECO:0000256" key="2">
    <source>
        <dbReference type="SAM" id="Phobius"/>
    </source>
</evidence>
<dbReference type="Proteomes" id="UP000620124">
    <property type="component" value="Unassembled WGS sequence"/>
</dbReference>
<feature type="transmembrane region" description="Helical" evidence="2">
    <location>
        <begin position="74"/>
        <end position="93"/>
    </location>
</feature>
<organism evidence="3 4">
    <name type="scientific">Mycena venus</name>
    <dbReference type="NCBI Taxonomy" id="2733690"/>
    <lineage>
        <taxon>Eukaryota</taxon>
        <taxon>Fungi</taxon>
        <taxon>Dikarya</taxon>
        <taxon>Basidiomycota</taxon>
        <taxon>Agaricomycotina</taxon>
        <taxon>Agaricomycetes</taxon>
        <taxon>Agaricomycetidae</taxon>
        <taxon>Agaricales</taxon>
        <taxon>Marasmiineae</taxon>
        <taxon>Mycenaceae</taxon>
        <taxon>Mycena</taxon>
    </lineage>
</organism>
<reference evidence="3" key="1">
    <citation type="submission" date="2020-05" db="EMBL/GenBank/DDBJ databases">
        <title>Mycena genomes resolve the evolution of fungal bioluminescence.</title>
        <authorList>
            <person name="Tsai I.J."/>
        </authorList>
    </citation>
    <scope>NUCLEOTIDE SEQUENCE</scope>
    <source>
        <strain evidence="3">CCC161011</strain>
    </source>
</reference>
<accession>A0A8H6XPK0</accession>
<feature type="compositionally biased region" description="Polar residues" evidence="1">
    <location>
        <begin position="326"/>
        <end position="335"/>
    </location>
</feature>
<keyword evidence="2" id="KW-0472">Membrane</keyword>
<evidence type="ECO:0000313" key="4">
    <source>
        <dbReference type="Proteomes" id="UP000620124"/>
    </source>
</evidence>
<feature type="transmembrane region" description="Helical" evidence="2">
    <location>
        <begin position="213"/>
        <end position="235"/>
    </location>
</feature>